<dbReference type="Proteomes" id="UP000233618">
    <property type="component" value="Unassembled WGS sequence"/>
</dbReference>
<gene>
    <name evidence="4" type="ORF">BZG01_18855</name>
</gene>
<name>A0A2N3HUD7_9BACT</name>
<evidence type="ECO:0000313" key="4">
    <source>
        <dbReference type="EMBL" id="PKQ61670.1"/>
    </source>
</evidence>
<accession>A0A2N3HUD7</accession>
<dbReference type="RefSeq" id="WP_101311404.1">
    <property type="nucleotide sequence ID" value="NZ_CAXXEE010000003.1"/>
</dbReference>
<keyword evidence="5" id="KW-1185">Reference proteome</keyword>
<evidence type="ECO:0008006" key="6">
    <source>
        <dbReference type="Google" id="ProtNLM"/>
    </source>
</evidence>
<reference evidence="4 5" key="1">
    <citation type="journal article" date="2017" name="Front. Microbiol.">
        <title>Labilibaculum manganireducens gen. nov., sp. nov. and Labilibaculum filiforme sp. nov., Novel Bacteroidetes Isolated from Subsurface Sediments of the Baltic Sea.</title>
        <authorList>
            <person name="Vandieken V."/>
            <person name="Marshall I.P."/>
            <person name="Niemann H."/>
            <person name="Engelen B."/>
            <person name="Cypionka H."/>
        </authorList>
    </citation>
    <scope>NUCLEOTIDE SEQUENCE [LARGE SCALE GENOMIC DNA]</scope>
    <source>
        <strain evidence="4 5">59.10-2M</strain>
    </source>
</reference>
<dbReference type="SUPFAM" id="SSF53807">
    <property type="entry name" value="Helical backbone' metal receptor"/>
    <property type="match status" value="1"/>
</dbReference>
<dbReference type="AlphaFoldDB" id="A0A2N3HUD7"/>
<comment type="similarity">
    <text evidence="1">Belongs to the bacterial solute-binding protein 9 family.</text>
</comment>
<proteinExistence type="inferred from homology"/>
<dbReference type="GO" id="GO:0046872">
    <property type="term" value="F:metal ion binding"/>
    <property type="evidence" value="ECO:0007669"/>
    <property type="project" value="InterPro"/>
</dbReference>
<evidence type="ECO:0000313" key="5">
    <source>
        <dbReference type="Proteomes" id="UP000233618"/>
    </source>
</evidence>
<organism evidence="4 5">
    <name type="scientific">Labilibaculum manganireducens</name>
    <dbReference type="NCBI Taxonomy" id="1940525"/>
    <lineage>
        <taxon>Bacteria</taxon>
        <taxon>Pseudomonadati</taxon>
        <taxon>Bacteroidota</taxon>
        <taxon>Bacteroidia</taxon>
        <taxon>Marinilabiliales</taxon>
        <taxon>Marinifilaceae</taxon>
        <taxon>Labilibaculum</taxon>
    </lineage>
</organism>
<evidence type="ECO:0000256" key="2">
    <source>
        <dbReference type="ARBA" id="ARBA00022448"/>
    </source>
</evidence>
<dbReference type="PANTHER" id="PTHR42953">
    <property type="entry name" value="HIGH-AFFINITY ZINC UPTAKE SYSTEM PROTEIN ZNUA-RELATED"/>
    <property type="match status" value="1"/>
</dbReference>
<sequence length="287" mass="32604">MHLVNKFILILLAGITMSCQSGKIEKDPNLISVSILPQKYFIERIAGDDFKVNVLIPPGASPATYEPTPMQMKDVAKSIAYLRIGYIPFETVWLDNLLEGTDGIKLIDLSKDIELIKGQEKHGDHFHEGGIDPHIWSSLKSVKILSKNLYQELIKMAPEKKDIYEKNYQQFLSEIEELDQVAEASLSNKKGMSFMIFHPALTYLARDYNLNQISVEMDGKEPSPTHMKHLVEEAQRLSIKHVFVQKQFNVENAKAIVAEINGDVVVIDPLAEDWLTEMKRIITILKD</sequence>
<dbReference type="EMBL" id="MVDE01000042">
    <property type="protein sequence ID" value="PKQ61670.1"/>
    <property type="molecule type" value="Genomic_DNA"/>
</dbReference>
<keyword evidence="2" id="KW-0813">Transport</keyword>
<keyword evidence="3" id="KW-0732">Signal</keyword>
<protein>
    <recommendedName>
        <fullName evidence="6">Zinc ABC transporter substrate-binding protein</fullName>
    </recommendedName>
</protein>
<evidence type="ECO:0000256" key="3">
    <source>
        <dbReference type="ARBA" id="ARBA00022729"/>
    </source>
</evidence>
<comment type="caution">
    <text evidence="4">The sequence shown here is derived from an EMBL/GenBank/DDBJ whole genome shotgun (WGS) entry which is preliminary data.</text>
</comment>
<dbReference type="Pfam" id="PF01297">
    <property type="entry name" value="ZnuA"/>
    <property type="match status" value="1"/>
</dbReference>
<dbReference type="PROSITE" id="PS51257">
    <property type="entry name" value="PROKAR_LIPOPROTEIN"/>
    <property type="match status" value="1"/>
</dbReference>
<dbReference type="InterPro" id="IPR050492">
    <property type="entry name" value="Bact_metal-bind_prot9"/>
</dbReference>
<evidence type="ECO:0000256" key="1">
    <source>
        <dbReference type="ARBA" id="ARBA00011028"/>
    </source>
</evidence>
<dbReference type="GO" id="GO:0030001">
    <property type="term" value="P:metal ion transport"/>
    <property type="evidence" value="ECO:0007669"/>
    <property type="project" value="InterPro"/>
</dbReference>
<dbReference type="InterPro" id="IPR006127">
    <property type="entry name" value="ZnuA-like"/>
</dbReference>
<dbReference type="PANTHER" id="PTHR42953:SF3">
    <property type="entry name" value="HIGH-AFFINITY ZINC UPTAKE SYSTEM PROTEIN ZNUA"/>
    <property type="match status" value="1"/>
</dbReference>
<dbReference type="Gene3D" id="3.40.50.1980">
    <property type="entry name" value="Nitrogenase molybdenum iron protein domain"/>
    <property type="match status" value="2"/>
</dbReference>